<reference evidence="1" key="2">
    <citation type="submission" date="2020-11" db="EMBL/GenBank/DDBJ databases">
        <authorList>
            <person name="McCartney M.A."/>
            <person name="Auch B."/>
            <person name="Kono T."/>
            <person name="Mallez S."/>
            <person name="Becker A."/>
            <person name="Gohl D.M."/>
            <person name="Silverstein K.A.T."/>
            <person name="Koren S."/>
            <person name="Bechman K.B."/>
            <person name="Herman A."/>
            <person name="Abrahante J.E."/>
            <person name="Garbe J."/>
        </authorList>
    </citation>
    <scope>NUCLEOTIDE SEQUENCE</scope>
    <source>
        <strain evidence="1">Duluth1</strain>
        <tissue evidence="1">Whole animal</tissue>
    </source>
</reference>
<dbReference type="Proteomes" id="UP000828390">
    <property type="component" value="Unassembled WGS sequence"/>
</dbReference>
<organism evidence="1 2">
    <name type="scientific">Dreissena polymorpha</name>
    <name type="common">Zebra mussel</name>
    <name type="synonym">Mytilus polymorpha</name>
    <dbReference type="NCBI Taxonomy" id="45954"/>
    <lineage>
        <taxon>Eukaryota</taxon>
        <taxon>Metazoa</taxon>
        <taxon>Spiralia</taxon>
        <taxon>Lophotrochozoa</taxon>
        <taxon>Mollusca</taxon>
        <taxon>Bivalvia</taxon>
        <taxon>Autobranchia</taxon>
        <taxon>Heteroconchia</taxon>
        <taxon>Euheterodonta</taxon>
        <taxon>Imparidentia</taxon>
        <taxon>Neoheterodontei</taxon>
        <taxon>Myida</taxon>
        <taxon>Dreissenoidea</taxon>
        <taxon>Dreissenidae</taxon>
        <taxon>Dreissena</taxon>
    </lineage>
</organism>
<evidence type="ECO:0000313" key="1">
    <source>
        <dbReference type="EMBL" id="KAH3777719.1"/>
    </source>
</evidence>
<proteinExistence type="predicted"/>
<protein>
    <submittedName>
        <fullName evidence="1">Uncharacterized protein</fullName>
    </submittedName>
</protein>
<name>A0A9D4EEM8_DREPO</name>
<comment type="caution">
    <text evidence="1">The sequence shown here is derived from an EMBL/GenBank/DDBJ whole genome shotgun (WGS) entry which is preliminary data.</text>
</comment>
<dbReference type="AlphaFoldDB" id="A0A9D4EEM8"/>
<sequence>MNGTVVQTLTSETNPAIKIRVTEGENPSSSIEDTLDGQAWLSSPETDKVTFEITPEKPLLLSEISITTTNYVKDVTFILRVEEFPDPLSVVEYFVYIHQATHTNNLTCFDLTLSK</sequence>
<reference evidence="1" key="1">
    <citation type="journal article" date="2019" name="bioRxiv">
        <title>The Genome of the Zebra Mussel, Dreissena polymorpha: A Resource for Invasive Species Research.</title>
        <authorList>
            <person name="McCartney M.A."/>
            <person name="Auch B."/>
            <person name="Kono T."/>
            <person name="Mallez S."/>
            <person name="Zhang Y."/>
            <person name="Obille A."/>
            <person name="Becker A."/>
            <person name="Abrahante J.E."/>
            <person name="Garbe J."/>
            <person name="Badalamenti J.P."/>
            <person name="Herman A."/>
            <person name="Mangelson H."/>
            <person name="Liachko I."/>
            <person name="Sullivan S."/>
            <person name="Sone E.D."/>
            <person name="Koren S."/>
            <person name="Silverstein K.A.T."/>
            <person name="Beckman K.B."/>
            <person name="Gohl D.M."/>
        </authorList>
    </citation>
    <scope>NUCLEOTIDE SEQUENCE</scope>
    <source>
        <strain evidence="1">Duluth1</strain>
        <tissue evidence="1">Whole animal</tissue>
    </source>
</reference>
<accession>A0A9D4EEM8</accession>
<gene>
    <name evidence="1" type="ORF">DPMN_179167</name>
</gene>
<keyword evidence="2" id="KW-1185">Reference proteome</keyword>
<dbReference type="EMBL" id="JAIWYP010000009">
    <property type="protein sequence ID" value="KAH3777719.1"/>
    <property type="molecule type" value="Genomic_DNA"/>
</dbReference>
<evidence type="ECO:0000313" key="2">
    <source>
        <dbReference type="Proteomes" id="UP000828390"/>
    </source>
</evidence>